<feature type="region of interest" description="Disordered" evidence="1">
    <location>
        <begin position="54"/>
        <end position="76"/>
    </location>
</feature>
<evidence type="ECO:0000313" key="3">
    <source>
        <dbReference type="Proteomes" id="UP001597389"/>
    </source>
</evidence>
<accession>A0ABW4ZA16</accession>
<organism evidence="2 3">
    <name type="scientific">Rubritalea tangerina</name>
    <dbReference type="NCBI Taxonomy" id="430798"/>
    <lineage>
        <taxon>Bacteria</taxon>
        <taxon>Pseudomonadati</taxon>
        <taxon>Verrucomicrobiota</taxon>
        <taxon>Verrucomicrobiia</taxon>
        <taxon>Verrucomicrobiales</taxon>
        <taxon>Rubritaleaceae</taxon>
        <taxon>Rubritalea</taxon>
    </lineage>
</organism>
<gene>
    <name evidence="2" type="ORF">ACFSW8_06600</name>
</gene>
<evidence type="ECO:0000256" key="1">
    <source>
        <dbReference type="SAM" id="MobiDB-lite"/>
    </source>
</evidence>
<dbReference type="EMBL" id="JBHUJB010000028">
    <property type="protein sequence ID" value="MFD2158560.1"/>
    <property type="molecule type" value="Genomic_DNA"/>
</dbReference>
<comment type="caution">
    <text evidence="2">The sequence shown here is derived from an EMBL/GenBank/DDBJ whole genome shotgun (WGS) entry which is preliminary data.</text>
</comment>
<keyword evidence="3" id="KW-1185">Reference proteome</keyword>
<proteinExistence type="predicted"/>
<evidence type="ECO:0000313" key="2">
    <source>
        <dbReference type="EMBL" id="MFD2158560.1"/>
    </source>
</evidence>
<dbReference type="RefSeq" id="WP_377086686.1">
    <property type="nucleotide sequence ID" value="NZ_JBHSJL010000014.1"/>
</dbReference>
<reference evidence="3" key="1">
    <citation type="journal article" date="2019" name="Int. J. Syst. Evol. Microbiol.">
        <title>The Global Catalogue of Microorganisms (GCM) 10K type strain sequencing project: providing services to taxonomists for standard genome sequencing and annotation.</title>
        <authorList>
            <consortium name="The Broad Institute Genomics Platform"/>
            <consortium name="The Broad Institute Genome Sequencing Center for Infectious Disease"/>
            <person name="Wu L."/>
            <person name="Ma J."/>
        </authorList>
    </citation>
    <scope>NUCLEOTIDE SEQUENCE [LARGE SCALE GENOMIC DNA]</scope>
    <source>
        <strain evidence="3">CCUG 57942</strain>
    </source>
</reference>
<name>A0ABW4ZA16_9BACT</name>
<evidence type="ECO:0008006" key="4">
    <source>
        <dbReference type="Google" id="ProtNLM"/>
    </source>
</evidence>
<sequence length="418" mass="46118">MSTKTLIPITATWLATLVAAYYFGYSTNTKHTTPEISESATQSSKAKLYSQLNGNRYSSESTRSARAQSYDKGASSSPFAKINQLNDPIQQTDQLNKYMHTISGGEFGSIVNVDRTYEVIGEYSMLLHSWGKAAPSEALAYLKKNIKSPDFAINIVLGSWARTNPDEAITWANANHAGDKANPYLVGIIRSLADTNPSHATTLLQQLPISEESDKALHGLTPHIADLGVSGAEQWLRSVEDSKLVSQASAYLAEHFTKQDPQLGAQWVNSLTDEAARKEAIPKVLDNWLWKDLSAAKSWVDTLSHKDRVIAEPKVLHTYASKNPHAAADWLDSQTSSEHYQKLLLEFSKGAAHKDPIIALNYGNELLDEDARTRAVKNALLHLNGKDSSKAREWLNNNKIPKGVEGFAERVLNDPDSF</sequence>
<protein>
    <recommendedName>
        <fullName evidence="4">HEAT repeat domain-containing protein</fullName>
    </recommendedName>
</protein>
<feature type="compositionally biased region" description="Polar residues" evidence="1">
    <location>
        <begin position="54"/>
        <end position="67"/>
    </location>
</feature>
<dbReference type="Proteomes" id="UP001597389">
    <property type="component" value="Unassembled WGS sequence"/>
</dbReference>